<dbReference type="RefSeq" id="WP_086991252.1">
    <property type="nucleotide sequence ID" value="NZ_FUHU01000020.1"/>
</dbReference>
<keyword evidence="1" id="KW-1133">Transmembrane helix</keyword>
<evidence type="ECO:0000256" key="1">
    <source>
        <dbReference type="SAM" id="Phobius"/>
    </source>
</evidence>
<protein>
    <submittedName>
        <fullName evidence="2">Uncharacterized protein</fullName>
    </submittedName>
</protein>
<accession>A0A1R4FDU2</accession>
<feature type="transmembrane region" description="Helical" evidence="1">
    <location>
        <begin position="30"/>
        <end position="49"/>
    </location>
</feature>
<gene>
    <name evidence="2" type="ORF">CZ674_04065</name>
</gene>
<evidence type="ECO:0000313" key="2">
    <source>
        <dbReference type="EMBL" id="SJM54046.1"/>
    </source>
</evidence>
<dbReference type="AlphaFoldDB" id="A0A1R4FDU2"/>
<keyword evidence="1" id="KW-0812">Transmembrane</keyword>
<organism evidence="2 3">
    <name type="scientific">Agrococcus casei LMG 22410</name>
    <dbReference type="NCBI Taxonomy" id="1255656"/>
    <lineage>
        <taxon>Bacteria</taxon>
        <taxon>Bacillati</taxon>
        <taxon>Actinomycetota</taxon>
        <taxon>Actinomycetes</taxon>
        <taxon>Micrococcales</taxon>
        <taxon>Microbacteriaceae</taxon>
        <taxon>Agrococcus</taxon>
    </lineage>
</organism>
<dbReference type="Proteomes" id="UP000195787">
    <property type="component" value="Unassembled WGS sequence"/>
</dbReference>
<dbReference type="GeneID" id="303172380"/>
<sequence length="123" mass="13418">MLLRKILWTLAFAIGYSGGIIAILNVTDSPWITVFVVIAFLGALITVWVETPRMAVPPGVVWPVAVMLGAAVLVLMGCLALVGIAQGSLWLLLLAAFALPWIVYPVLGMRERYRRNREGDTVL</sequence>
<feature type="transmembrane region" description="Helical" evidence="1">
    <location>
        <begin position="88"/>
        <end position="107"/>
    </location>
</feature>
<reference evidence="2 3" key="1">
    <citation type="submission" date="2017-02" db="EMBL/GenBank/DDBJ databases">
        <authorList>
            <person name="Peterson S.W."/>
        </authorList>
    </citation>
    <scope>NUCLEOTIDE SEQUENCE [LARGE SCALE GENOMIC DNA]</scope>
    <source>
        <strain evidence="2 3">LMG 22410</strain>
    </source>
</reference>
<evidence type="ECO:0000313" key="3">
    <source>
        <dbReference type="Proteomes" id="UP000195787"/>
    </source>
</evidence>
<feature type="transmembrane region" description="Helical" evidence="1">
    <location>
        <begin position="7"/>
        <end position="24"/>
    </location>
</feature>
<proteinExistence type="predicted"/>
<feature type="transmembrane region" description="Helical" evidence="1">
    <location>
        <begin position="61"/>
        <end position="82"/>
    </location>
</feature>
<keyword evidence="3" id="KW-1185">Reference proteome</keyword>
<name>A0A1R4FDU2_9MICO</name>
<dbReference type="EMBL" id="FUHU01000020">
    <property type="protein sequence ID" value="SJM54046.1"/>
    <property type="molecule type" value="Genomic_DNA"/>
</dbReference>
<keyword evidence="1" id="KW-0472">Membrane</keyword>